<dbReference type="EMBL" id="BKCJ010514416">
    <property type="protein sequence ID" value="GFA92034.1"/>
    <property type="molecule type" value="Genomic_DNA"/>
</dbReference>
<proteinExistence type="predicted"/>
<reference evidence="2" key="1">
    <citation type="journal article" date="2019" name="Sci. Rep.">
        <title>Draft genome of Tanacetum cinerariifolium, the natural source of mosquito coil.</title>
        <authorList>
            <person name="Yamashiro T."/>
            <person name="Shiraishi A."/>
            <person name="Satake H."/>
            <person name="Nakayama K."/>
        </authorList>
    </citation>
    <scope>NUCLEOTIDE SEQUENCE</scope>
</reference>
<evidence type="ECO:0000313" key="2">
    <source>
        <dbReference type="EMBL" id="GFA92034.1"/>
    </source>
</evidence>
<gene>
    <name evidence="2" type="ORF">Tci_664006</name>
</gene>
<name>A0A699KFJ7_TANCI</name>
<accession>A0A699KFJ7</accession>
<feature type="region of interest" description="Disordered" evidence="1">
    <location>
        <begin position="1"/>
        <end position="26"/>
    </location>
</feature>
<dbReference type="AlphaFoldDB" id="A0A699KFJ7"/>
<feature type="non-terminal residue" evidence="2">
    <location>
        <position position="1"/>
    </location>
</feature>
<protein>
    <submittedName>
        <fullName evidence="2">Uncharacterized protein</fullName>
    </submittedName>
</protein>
<organism evidence="2">
    <name type="scientific">Tanacetum cinerariifolium</name>
    <name type="common">Dalmatian daisy</name>
    <name type="synonym">Chrysanthemum cinerariifolium</name>
    <dbReference type="NCBI Taxonomy" id="118510"/>
    <lineage>
        <taxon>Eukaryota</taxon>
        <taxon>Viridiplantae</taxon>
        <taxon>Streptophyta</taxon>
        <taxon>Embryophyta</taxon>
        <taxon>Tracheophyta</taxon>
        <taxon>Spermatophyta</taxon>
        <taxon>Magnoliopsida</taxon>
        <taxon>eudicotyledons</taxon>
        <taxon>Gunneridae</taxon>
        <taxon>Pentapetalae</taxon>
        <taxon>asterids</taxon>
        <taxon>campanulids</taxon>
        <taxon>Asterales</taxon>
        <taxon>Asteraceae</taxon>
        <taxon>Asteroideae</taxon>
        <taxon>Anthemideae</taxon>
        <taxon>Anthemidinae</taxon>
        <taxon>Tanacetum</taxon>
    </lineage>
</organism>
<comment type="caution">
    <text evidence="2">The sequence shown here is derived from an EMBL/GenBank/DDBJ whole genome shotgun (WGS) entry which is preliminary data.</text>
</comment>
<sequence length="327" mass="37416">ERIKLLEDKDRGSAKPSGDDAPIKGRSMEIREEVRVEKSTEIWSNDTEEMVNVFSSMEAANILTSGVTAVSIPPIAGVSTVGVSTVSGLFPSVSVIFTTAGVIDVQVAKEMEEEIARENQRMNEQIARDAEIARIHAEEELKMLIDGVDRSNEVIAKHLQEFEQSKAELTIGENIDLINELVKEMTLEEIKEKFIPVWKQFEDFVPMASKEEGERVKKKGLKLEQGSAKKIKTSKEEIHSEDKKDYWKIIKLGGHTAVYQFFVNMLKQFDREDLHQLWALVKETLSIRHASSDKENELWVEMKRMFEPDFEDQLWTHTQNLMHDPLD</sequence>
<evidence type="ECO:0000256" key="1">
    <source>
        <dbReference type="SAM" id="MobiDB-lite"/>
    </source>
</evidence>